<dbReference type="PANTHER" id="PTHR22798">
    <property type="entry name" value="MCT-1 PROTEIN"/>
    <property type="match status" value="1"/>
</dbReference>
<comment type="similarity">
    <text evidence="3">Belongs to the TMA20 family.</text>
</comment>
<gene>
    <name evidence="5" type="ORF">RDB_LOCUS100353</name>
</gene>
<dbReference type="InterPro" id="IPR041366">
    <property type="entry name" value="Pre-PUA"/>
</dbReference>
<dbReference type="Pfam" id="PF01472">
    <property type="entry name" value="PUA"/>
    <property type="match status" value="1"/>
</dbReference>
<evidence type="ECO:0000313" key="6">
    <source>
        <dbReference type="Proteomes" id="UP000663827"/>
    </source>
</evidence>
<dbReference type="NCBIfam" id="TIGR00451">
    <property type="entry name" value="unchar_dom_2"/>
    <property type="match status" value="1"/>
</dbReference>
<protein>
    <recommendedName>
        <fullName evidence="3">Translation machinery-associated protein 20</fullName>
    </recommendedName>
</protein>
<keyword evidence="2 3" id="KW-0963">Cytoplasm</keyword>
<dbReference type="SUPFAM" id="SSF88697">
    <property type="entry name" value="PUA domain-like"/>
    <property type="match status" value="1"/>
</dbReference>
<evidence type="ECO:0000259" key="4">
    <source>
        <dbReference type="SMART" id="SM00359"/>
    </source>
</evidence>
<comment type="caution">
    <text evidence="5">The sequence shown here is derived from an EMBL/GenBank/DDBJ whole genome shotgun (WGS) entry which is preliminary data.</text>
</comment>
<dbReference type="GO" id="GO:0005737">
    <property type="term" value="C:cytoplasm"/>
    <property type="evidence" value="ECO:0007669"/>
    <property type="project" value="UniProtKB-SubCell"/>
</dbReference>
<evidence type="ECO:0000313" key="5">
    <source>
        <dbReference type="EMBL" id="CAE7161613.1"/>
    </source>
</evidence>
<dbReference type="EMBL" id="CAJNJQ010002110">
    <property type="protein sequence ID" value="CAE7161613.1"/>
    <property type="molecule type" value="Genomic_DNA"/>
</dbReference>
<dbReference type="GO" id="GO:0001731">
    <property type="term" value="P:formation of translation preinitiation complex"/>
    <property type="evidence" value="ECO:0007669"/>
    <property type="project" value="TreeGrafter"/>
</dbReference>
<dbReference type="SMART" id="SM00359">
    <property type="entry name" value="PUA"/>
    <property type="match status" value="1"/>
</dbReference>
<dbReference type="Gene3D" id="3.10.400.20">
    <property type="match status" value="1"/>
</dbReference>
<dbReference type="CDD" id="cd21155">
    <property type="entry name" value="PUA_MCTS-1-like"/>
    <property type="match status" value="1"/>
</dbReference>
<dbReference type="InterPro" id="IPR015947">
    <property type="entry name" value="PUA-like_sf"/>
</dbReference>
<proteinExistence type="inferred from homology"/>
<comment type="subcellular location">
    <subcellularLocation>
        <location evidence="1 3">Cytoplasm</location>
    </subcellularLocation>
</comment>
<feature type="domain" description="PUA" evidence="4">
    <location>
        <begin position="130"/>
        <end position="212"/>
    </location>
</feature>
<evidence type="ECO:0000256" key="1">
    <source>
        <dbReference type="ARBA" id="ARBA00004496"/>
    </source>
</evidence>
<dbReference type="InterPro" id="IPR004521">
    <property type="entry name" value="Uncharacterised_CHP00451"/>
</dbReference>
<dbReference type="Proteomes" id="UP000663827">
    <property type="component" value="Unassembled WGS sequence"/>
</dbReference>
<dbReference type="InterPro" id="IPR016437">
    <property type="entry name" value="MCT-1/Tma20"/>
</dbReference>
<organism evidence="5 6">
    <name type="scientific">Rhizoctonia solani</name>
    <dbReference type="NCBI Taxonomy" id="456999"/>
    <lineage>
        <taxon>Eukaryota</taxon>
        <taxon>Fungi</taxon>
        <taxon>Dikarya</taxon>
        <taxon>Basidiomycota</taxon>
        <taxon>Agaricomycotina</taxon>
        <taxon>Agaricomycetes</taxon>
        <taxon>Cantharellales</taxon>
        <taxon>Ceratobasidiaceae</taxon>
        <taxon>Rhizoctonia</taxon>
    </lineage>
</organism>
<sequence>MPGANSILIQEPPVTCLIAFEPTLTSTLTVFTVEMFKKFTSSEVSSNALMKSSVQRGIRTTLQSQMPALAANEGALLEHIWPKKEGVTLVKCKDQISILALQGEPLFFQHFDGPYMPSLKLLHKFPNLLPHVQIDRGAIPFLLGGAHMMCPGFTSKGGKLPDKGSALPAGTPVAVHCEGKDHAIAVGILKLGTEEIKSVNKGTAVDITTYLGDGLWAIEKL</sequence>
<dbReference type="PANTHER" id="PTHR22798:SF0">
    <property type="entry name" value="MALIGNANT T-CELL-AMPLIFIED SEQUENCE 1"/>
    <property type="match status" value="1"/>
</dbReference>
<dbReference type="Pfam" id="PF17832">
    <property type="entry name" value="Pre-PUA"/>
    <property type="match status" value="1"/>
</dbReference>
<reference evidence="5" key="1">
    <citation type="submission" date="2021-01" db="EMBL/GenBank/DDBJ databases">
        <authorList>
            <person name="Kaushik A."/>
        </authorList>
    </citation>
    <scope>NUCLEOTIDE SEQUENCE</scope>
    <source>
        <strain evidence="5">AG5</strain>
    </source>
</reference>
<dbReference type="CDD" id="cd11609">
    <property type="entry name" value="MCT1_N"/>
    <property type="match status" value="1"/>
</dbReference>
<dbReference type="GO" id="GO:0003723">
    <property type="term" value="F:RNA binding"/>
    <property type="evidence" value="ECO:0007669"/>
    <property type="project" value="InterPro"/>
</dbReference>
<evidence type="ECO:0000256" key="2">
    <source>
        <dbReference type="ARBA" id="ARBA00022490"/>
    </source>
</evidence>
<dbReference type="AlphaFoldDB" id="A0A8H3E3Z3"/>
<dbReference type="PIRSF" id="PIRSF005067">
    <property type="entry name" value="Tma_RNA-bind_prd"/>
    <property type="match status" value="1"/>
</dbReference>
<evidence type="ECO:0000256" key="3">
    <source>
        <dbReference type="PIRNR" id="PIRNR005067"/>
    </source>
</evidence>
<dbReference type="InterPro" id="IPR002478">
    <property type="entry name" value="PUA"/>
</dbReference>
<dbReference type="PROSITE" id="PS50890">
    <property type="entry name" value="PUA"/>
    <property type="match status" value="1"/>
</dbReference>
<name>A0A8H3E3Z3_9AGAM</name>
<accession>A0A8H3E3Z3</accession>
<comment type="function">
    <text evidence="3">Involved in translation.</text>
</comment>